<dbReference type="Pfam" id="PF01381">
    <property type="entry name" value="HTH_3"/>
    <property type="match status" value="1"/>
</dbReference>
<dbReference type="PANTHER" id="PTHR46797:SF1">
    <property type="entry name" value="METHYLPHOSPHONATE SYNTHASE"/>
    <property type="match status" value="1"/>
</dbReference>
<dbReference type="SMART" id="SM00530">
    <property type="entry name" value="HTH_XRE"/>
    <property type="match status" value="1"/>
</dbReference>
<dbReference type="GO" id="GO:0003677">
    <property type="term" value="F:DNA binding"/>
    <property type="evidence" value="ECO:0007669"/>
    <property type="project" value="UniProtKB-KW"/>
</dbReference>
<dbReference type="PANTHER" id="PTHR46797">
    <property type="entry name" value="HTH-TYPE TRANSCRIPTIONAL REGULATOR"/>
    <property type="match status" value="1"/>
</dbReference>
<dbReference type="EMBL" id="CP019962">
    <property type="protein sequence ID" value="ARD64959.1"/>
    <property type="molecule type" value="Genomic_DNA"/>
</dbReference>
<dbReference type="InterPro" id="IPR010982">
    <property type="entry name" value="Lambda_DNA-bd_dom_sf"/>
</dbReference>
<name>A0AAC9QSL1_EUBLI</name>
<proteinExistence type="predicted"/>
<dbReference type="InterPro" id="IPR050807">
    <property type="entry name" value="TransReg_Diox_bact_type"/>
</dbReference>
<dbReference type="Gene3D" id="1.10.260.40">
    <property type="entry name" value="lambda repressor-like DNA-binding domains"/>
    <property type="match status" value="1"/>
</dbReference>
<dbReference type="GO" id="GO:0003700">
    <property type="term" value="F:DNA-binding transcription factor activity"/>
    <property type="evidence" value="ECO:0007669"/>
    <property type="project" value="TreeGrafter"/>
</dbReference>
<dbReference type="RefSeq" id="WP_052237174.1">
    <property type="nucleotide sequence ID" value="NZ_CP019962.1"/>
</dbReference>
<keyword evidence="1" id="KW-0238">DNA-binding</keyword>
<reference evidence="4" key="1">
    <citation type="journal article" date="2017" name="Sci. Rep.">
        <title>Determination of the Genome and Primary Transcriptome of Syngas Fermenting Eubacterium limosum ATCC 8486.</title>
        <authorList>
            <person name="Song Y."/>
            <person name="Shin J."/>
            <person name="Jeong Y."/>
            <person name="Jin S."/>
            <person name="Lee J.K."/>
            <person name="Kim D.R."/>
            <person name="Kim S.C."/>
            <person name="Cho S."/>
            <person name="Cho B.K."/>
        </authorList>
    </citation>
    <scope>NUCLEOTIDE SEQUENCE [LARGE SCALE GENOMIC DNA]</scope>
    <source>
        <strain evidence="4">ATCC 8486</strain>
    </source>
</reference>
<evidence type="ECO:0000313" key="3">
    <source>
        <dbReference type="EMBL" id="ARD64959.1"/>
    </source>
</evidence>
<gene>
    <name evidence="3" type="ORF">B2M23_05115</name>
</gene>
<accession>A0AAC9QSL1</accession>
<dbReference type="CDD" id="cd00093">
    <property type="entry name" value="HTH_XRE"/>
    <property type="match status" value="1"/>
</dbReference>
<evidence type="ECO:0000256" key="1">
    <source>
        <dbReference type="ARBA" id="ARBA00023125"/>
    </source>
</evidence>
<evidence type="ECO:0000313" key="4">
    <source>
        <dbReference type="Proteomes" id="UP000192391"/>
    </source>
</evidence>
<organism evidence="3 4">
    <name type="scientific">Eubacterium limosum</name>
    <dbReference type="NCBI Taxonomy" id="1736"/>
    <lineage>
        <taxon>Bacteria</taxon>
        <taxon>Bacillati</taxon>
        <taxon>Bacillota</taxon>
        <taxon>Clostridia</taxon>
        <taxon>Eubacteriales</taxon>
        <taxon>Eubacteriaceae</taxon>
        <taxon>Eubacterium</taxon>
    </lineage>
</organism>
<feature type="domain" description="HTH cro/C1-type" evidence="2">
    <location>
        <begin position="7"/>
        <end position="61"/>
    </location>
</feature>
<dbReference type="AlphaFoldDB" id="A0AAC9QSL1"/>
<dbReference type="Proteomes" id="UP000192391">
    <property type="component" value="Chromosome"/>
</dbReference>
<sequence>MTIGEKIKKFRTAQKLSQKQLAAMAGMSEPALRNYELGNRHPSEEQVHKIADALGLSFFALSDPDFDSYHGVIHALFSLEDQYHLMPKEIDGQIYLSLDDPSLKDSLRLWHNELSALKEEQISQEEYDLWRYSYPRLQAERDKEKRKLRYEVDKKNG</sequence>
<protein>
    <submittedName>
        <fullName evidence="3">Transcriptional regulator</fullName>
    </submittedName>
</protein>
<dbReference type="SUPFAM" id="SSF47413">
    <property type="entry name" value="lambda repressor-like DNA-binding domains"/>
    <property type="match status" value="1"/>
</dbReference>
<evidence type="ECO:0000259" key="2">
    <source>
        <dbReference type="PROSITE" id="PS50943"/>
    </source>
</evidence>
<dbReference type="PROSITE" id="PS50943">
    <property type="entry name" value="HTH_CROC1"/>
    <property type="match status" value="1"/>
</dbReference>
<dbReference type="InterPro" id="IPR001387">
    <property type="entry name" value="Cro/C1-type_HTH"/>
</dbReference>
<dbReference type="GO" id="GO:0005829">
    <property type="term" value="C:cytosol"/>
    <property type="evidence" value="ECO:0007669"/>
    <property type="project" value="TreeGrafter"/>
</dbReference>
<dbReference type="KEGG" id="elim:B2M23_05115"/>